<name>A0ACC2ED05_DIPCM</name>
<reference evidence="2" key="1">
    <citation type="journal article" date="2024" name="Proc. Natl. Acad. Sci. U.S.A.">
        <title>Extraordinary preservation of gene collinearity over three hundred million years revealed in homosporous lycophytes.</title>
        <authorList>
            <person name="Li C."/>
            <person name="Wickell D."/>
            <person name="Kuo L.Y."/>
            <person name="Chen X."/>
            <person name="Nie B."/>
            <person name="Liao X."/>
            <person name="Peng D."/>
            <person name="Ji J."/>
            <person name="Jenkins J."/>
            <person name="Williams M."/>
            <person name="Shu S."/>
            <person name="Plott C."/>
            <person name="Barry K."/>
            <person name="Rajasekar S."/>
            <person name="Grimwood J."/>
            <person name="Han X."/>
            <person name="Sun S."/>
            <person name="Hou Z."/>
            <person name="He W."/>
            <person name="Dai G."/>
            <person name="Sun C."/>
            <person name="Schmutz J."/>
            <person name="Leebens-Mack J.H."/>
            <person name="Li F.W."/>
            <person name="Wang L."/>
        </authorList>
    </citation>
    <scope>NUCLEOTIDE SEQUENCE [LARGE SCALE GENOMIC DNA]</scope>
    <source>
        <strain evidence="2">cv. PW_Plant_1</strain>
    </source>
</reference>
<accession>A0ACC2ED05</accession>
<evidence type="ECO:0000313" key="1">
    <source>
        <dbReference type="EMBL" id="KAJ7564351.1"/>
    </source>
</evidence>
<evidence type="ECO:0000313" key="2">
    <source>
        <dbReference type="Proteomes" id="UP001162992"/>
    </source>
</evidence>
<protein>
    <submittedName>
        <fullName evidence="1">Uncharacterized protein</fullName>
    </submittedName>
</protein>
<keyword evidence="2" id="KW-1185">Reference proteome</keyword>
<organism evidence="1 2">
    <name type="scientific">Diphasiastrum complanatum</name>
    <name type="common">Issler's clubmoss</name>
    <name type="synonym">Lycopodium complanatum</name>
    <dbReference type="NCBI Taxonomy" id="34168"/>
    <lineage>
        <taxon>Eukaryota</taxon>
        <taxon>Viridiplantae</taxon>
        <taxon>Streptophyta</taxon>
        <taxon>Embryophyta</taxon>
        <taxon>Tracheophyta</taxon>
        <taxon>Lycopodiopsida</taxon>
        <taxon>Lycopodiales</taxon>
        <taxon>Lycopodiaceae</taxon>
        <taxon>Lycopodioideae</taxon>
        <taxon>Diphasiastrum</taxon>
    </lineage>
</organism>
<gene>
    <name evidence="1" type="ORF">O6H91_02G013900</name>
</gene>
<sequence length="1419" mass="157376">MAAAVASTVAAGASACFFSATQVGFWQNAGAHRFRVSWDVSSGSTHEGLRSNEADRVYRQGNNSSVGFSPAVSNSPRKSSLKVSSAVLGNGLFTQTKPDIRRIIPETRHGIPVVKLVYVVLEAQYQASLSAAVRSINKSKKDVRFEIVGYLVEELRDTDNYAMFCKDLEDANIFIGSLIFVEELAQKVKIALEKERDRLDAVLVFPSMPEVMRLNKLGTFAMSQLGQSKSAIAQLIRRKRKEEGGRFEETMLKLVRTIPKVLKYLPTDKAQDATRFLMSLQYWLGGSPDNLENLLVMISSSYVPSLKGKKLEFGEPVVFLDTGIWHPLAPQMFDDVKEYLNWYGARRDANDKLKNPNAPVVGLILQRSHIVTGDDGHYVAVVMELEARGTKVVPIFAGGLDFSMPVERFLYDPITRKPLVQSVVSLTGFALVGGPATQDHPRAVRALQKLDVPYIVALPLVFQTTEEWLKSTLGLHPIQVALQVALPELDGGLEPIVFSGRDSRTGKSHALHKRVEQLCTRAINWADLKRKSKAEKKLAVTVFSFPPDKGNVGTAAYLNVFSSIHSVLKELRSDGYNVNGLPENAEALIEEIIQDKEAKFSSPNLNIAYKMNVREYEHLTSYSKALEESWGKPPGNLNSDGQNLLIFGKQYGNIFIGVQPTFGYEGDPMRLLFAKSASPHHGFAAYYAFVEKIFGADAVLHFGTHGSLEFMPGKQVGMSDACYPDSLIGHIPNIYYYAANNPSEATIAKRRSYANTISYLTPPAENAGLYKGLKQLSELISSYQSLKDSGRGPQIVASIISTARQCNLDKDVSLPDEGAHLTSEERDLVVGKIYGKIMEIESRLLPCGLHVIGEPPSAMEAVATLVNIAALDRPEEGIFGLPGILAEAIGREIEEIYRSSDRGVLDDVELLKNINDTCRETISAFVSKTTNKKGQVVDVIEKLGALFMLGRKDPWQEILSKSKFRNADQEKLKTLFDFLAECLRLIVADNELGSLKQALEGKYVEPGPGGDPIRNPKVLPTGKNIHSLDPQSIPTMAALQSAKIVVDRLLERQKLENDGKYPETIALVLWGTDNIKTYGESLAQVLWMLGVKPVPDALGRVNKIEPVPLEELGRPRIDVVVNCSGVFRDLFINQMNLLDRAVKLVSELDEPLELNYVRKHAIEQAASLNISIREAATRIYSNASGSYSSNVNLAVENSSWNDEKQLQDMYVTRKSFAFNSDTPGAGMSERRDIFEAALATADATFQNLDSSEISLTDVSHYFDSDPTKLVENLRSDKKKPNAYIADTTTANAQVRTLGETVRLDARTKLLNPKWYEGMMSSGYEGVREIEKRLTNTMGWSATSGQVDNWVYEEANSTFIEDEAMQKRLLETNPNSFRKLVATFLEANGRGYWETSEENLEKLRQLYAEVEDRIEGVDRN</sequence>
<dbReference type="Proteomes" id="UP001162992">
    <property type="component" value="Chromosome 2"/>
</dbReference>
<proteinExistence type="predicted"/>
<comment type="caution">
    <text evidence="1">The sequence shown here is derived from an EMBL/GenBank/DDBJ whole genome shotgun (WGS) entry which is preliminary data.</text>
</comment>
<dbReference type="EMBL" id="CM055093">
    <property type="protein sequence ID" value="KAJ7564351.1"/>
    <property type="molecule type" value="Genomic_DNA"/>
</dbReference>